<feature type="domain" description="Cobalamin biosynthesis precorrin-8X methylmutase CobH/CbiC" evidence="8">
    <location>
        <begin position="260"/>
        <end position="454"/>
    </location>
</feature>
<keyword evidence="5" id="KW-0949">S-adenosyl-L-methionine</keyword>
<dbReference type="InterPro" id="IPR014777">
    <property type="entry name" value="4pyrrole_Mease_sub1"/>
</dbReference>
<gene>
    <name evidence="9" type="primary">cobJ</name>
    <name evidence="9" type="ORF">JIV24_12095</name>
</gene>
<proteinExistence type="predicted"/>
<evidence type="ECO:0000313" key="10">
    <source>
        <dbReference type="Proteomes" id="UP000605676"/>
    </source>
</evidence>
<dbReference type="InterPro" id="IPR014422">
    <property type="entry name" value="Cbl_synth_bifunc_CbiH/CbiC"/>
</dbReference>
<keyword evidence="3 9" id="KW-0489">Methyltransferase</keyword>
<dbReference type="Gene3D" id="3.30.950.10">
    <property type="entry name" value="Methyltransferase, Cobalt-precorrin-4 Transmethylase, Domain 2"/>
    <property type="match status" value="1"/>
</dbReference>
<evidence type="ECO:0000259" key="8">
    <source>
        <dbReference type="Pfam" id="PF02570"/>
    </source>
</evidence>
<dbReference type="InterPro" id="IPR035996">
    <property type="entry name" value="4pyrrol_Methylase_sf"/>
</dbReference>
<evidence type="ECO:0000256" key="6">
    <source>
        <dbReference type="ARBA" id="ARBA00023235"/>
    </source>
</evidence>
<protein>
    <submittedName>
        <fullName evidence="9">Precorrin-3B C(17)-methyltransferase</fullName>
        <ecNumber evidence="9">2.1.1.131</ecNumber>
    </submittedName>
</protein>
<dbReference type="PANTHER" id="PTHR47036:SF1">
    <property type="entry name" value="COBALT-FACTOR III C(17)-METHYLTRANSFERASE-RELATED"/>
    <property type="match status" value="1"/>
</dbReference>
<dbReference type="Pfam" id="PF02570">
    <property type="entry name" value="CbiC"/>
    <property type="match status" value="1"/>
</dbReference>
<keyword evidence="6" id="KW-0413">Isomerase</keyword>
<dbReference type="GO" id="GO:0030789">
    <property type="term" value="F:precorrin-3B C17-methyltransferase activity"/>
    <property type="evidence" value="ECO:0007669"/>
    <property type="project" value="UniProtKB-EC"/>
</dbReference>
<keyword evidence="2" id="KW-0169">Cobalamin biosynthesis</keyword>
<dbReference type="EMBL" id="JAENRR010000026">
    <property type="protein sequence ID" value="MBK3518076.1"/>
    <property type="molecule type" value="Genomic_DNA"/>
</dbReference>
<dbReference type="InterPro" id="IPR014776">
    <property type="entry name" value="4pyrrole_Mease_sub2"/>
</dbReference>
<dbReference type="EC" id="2.1.1.131" evidence="9"/>
<comment type="caution">
    <text evidence="9">The sequence shown here is derived from an EMBL/GenBank/DDBJ whole genome shotgun (WGS) entry which is preliminary data.</text>
</comment>
<dbReference type="InterPro" id="IPR051810">
    <property type="entry name" value="Precorrin_MeTrfase"/>
</dbReference>
<dbReference type="RefSeq" id="WP_200465303.1">
    <property type="nucleotide sequence ID" value="NZ_JAENRR010000026.1"/>
</dbReference>
<dbReference type="InterPro" id="IPR006363">
    <property type="entry name" value="Cbl_synth_CobJ/CibH_dom"/>
</dbReference>
<dbReference type="SUPFAM" id="SSF63965">
    <property type="entry name" value="Precorrin-8X methylmutase CbiC/CobH"/>
    <property type="match status" value="1"/>
</dbReference>
<accession>A0ABS1HK75</accession>
<evidence type="ECO:0000256" key="5">
    <source>
        <dbReference type="ARBA" id="ARBA00022691"/>
    </source>
</evidence>
<dbReference type="Proteomes" id="UP000605676">
    <property type="component" value="Unassembled WGS sequence"/>
</dbReference>
<sequence length="467" mass="51788">MNQNAGHIKVIGLGPGSPELFLKPAIDAIKAADVIIGYKYYFQFIQSYLQEGTDCIDTGMRQEVDRAKIAFEKAEIGHKVAVISSGDAGIYGMASLVLEMAHKQQSTVDVEVIPGISAFQAAAAKLGAPLSHDFVILSLSDLLTPWQLIEKRVKAAAFGDFVTVLYNPRSKKRYWQIYRLQELFLQEREASTPVAIVRQVAREEEQVTLTTLGDFNPEIVDMFSIVIIGNSQSFVADEKMITPRGYYSKYDEEGAPGPLIMQESFRNIAAKLDELAISNEEKWVMMHCIHTTADFEMKDLLRVKNDAVARINDYLLQGGTIITDVTMVQSGIRKKACERYGIDIKCYLHDKRTASLAKEKNITRTQAGIRLAVEEHPDALFVFGNAPTALIELTELMRIKGFRPAGIIGAPVGFVNVEESKHRLQTFNDLPFISIEGRKGGSNLAATIVNAVLSRDEAETLKPGRDV</sequence>
<evidence type="ECO:0000259" key="7">
    <source>
        <dbReference type="Pfam" id="PF00590"/>
    </source>
</evidence>
<feature type="domain" description="Tetrapyrrole methylase" evidence="7">
    <location>
        <begin position="9"/>
        <end position="214"/>
    </location>
</feature>
<keyword evidence="4 9" id="KW-0808">Transferase</keyword>
<dbReference type="SUPFAM" id="SSF53790">
    <property type="entry name" value="Tetrapyrrole methylase"/>
    <property type="match status" value="1"/>
</dbReference>
<dbReference type="PIRSF" id="PIRSF004874">
    <property type="entry name" value="Prcrn_mtase_isom"/>
    <property type="match status" value="1"/>
</dbReference>
<dbReference type="CDD" id="cd11646">
    <property type="entry name" value="Precorrin_3B_C17_MT"/>
    <property type="match status" value="1"/>
</dbReference>
<evidence type="ECO:0000313" key="9">
    <source>
        <dbReference type="EMBL" id="MBK3518076.1"/>
    </source>
</evidence>
<dbReference type="InterPro" id="IPR000878">
    <property type="entry name" value="4pyrrol_Mease"/>
</dbReference>
<organism evidence="9 10">
    <name type="scientific">Carboxylicivirga marina</name>
    <dbReference type="NCBI Taxonomy" id="2800988"/>
    <lineage>
        <taxon>Bacteria</taxon>
        <taxon>Pseudomonadati</taxon>
        <taxon>Bacteroidota</taxon>
        <taxon>Bacteroidia</taxon>
        <taxon>Marinilabiliales</taxon>
        <taxon>Marinilabiliaceae</taxon>
        <taxon>Carboxylicivirga</taxon>
    </lineage>
</organism>
<evidence type="ECO:0000256" key="1">
    <source>
        <dbReference type="ARBA" id="ARBA00004953"/>
    </source>
</evidence>
<dbReference type="Pfam" id="PF00590">
    <property type="entry name" value="TP_methylase"/>
    <property type="match status" value="1"/>
</dbReference>
<dbReference type="InterPro" id="IPR003722">
    <property type="entry name" value="Cbl_synth_CobH/CbiC"/>
</dbReference>
<dbReference type="GO" id="GO:0032259">
    <property type="term" value="P:methylation"/>
    <property type="evidence" value="ECO:0007669"/>
    <property type="project" value="UniProtKB-KW"/>
</dbReference>
<evidence type="ECO:0000256" key="4">
    <source>
        <dbReference type="ARBA" id="ARBA00022679"/>
    </source>
</evidence>
<evidence type="ECO:0000256" key="2">
    <source>
        <dbReference type="ARBA" id="ARBA00022573"/>
    </source>
</evidence>
<reference evidence="9 10" key="1">
    <citation type="submission" date="2021-01" db="EMBL/GenBank/DDBJ databases">
        <title>Carboxyliciviraga sp.nov., isolated from coastal sediments.</title>
        <authorList>
            <person name="Lu D."/>
            <person name="Zhang T."/>
        </authorList>
    </citation>
    <scope>NUCLEOTIDE SEQUENCE [LARGE SCALE GENOMIC DNA]</scope>
    <source>
        <strain evidence="9 10">N1Y132</strain>
    </source>
</reference>
<dbReference type="NCBIfam" id="TIGR01466">
    <property type="entry name" value="cobJ_cbiH"/>
    <property type="match status" value="1"/>
</dbReference>
<evidence type="ECO:0000256" key="3">
    <source>
        <dbReference type="ARBA" id="ARBA00022603"/>
    </source>
</evidence>
<dbReference type="PANTHER" id="PTHR47036">
    <property type="entry name" value="COBALT-FACTOR III C(17)-METHYLTRANSFERASE-RELATED"/>
    <property type="match status" value="1"/>
</dbReference>
<name>A0ABS1HK75_9BACT</name>
<keyword evidence="10" id="KW-1185">Reference proteome</keyword>
<dbReference type="Gene3D" id="3.40.1010.10">
    <property type="entry name" value="Cobalt-precorrin-4 Transmethylase, Domain 1"/>
    <property type="match status" value="1"/>
</dbReference>
<dbReference type="Gene3D" id="3.40.50.10230">
    <property type="entry name" value="Cobalamin biosynthesis CobH/CbiC, precorrin-8X methylmutase"/>
    <property type="match status" value="1"/>
</dbReference>
<dbReference type="InterPro" id="IPR036588">
    <property type="entry name" value="CobH/CbiC_sf"/>
</dbReference>
<comment type="pathway">
    <text evidence="1">Cofactor biosynthesis; adenosylcobalamin biosynthesis.</text>
</comment>